<evidence type="ECO:0000256" key="4">
    <source>
        <dbReference type="ARBA" id="ARBA00022490"/>
    </source>
</evidence>
<dbReference type="SMART" id="SM00841">
    <property type="entry name" value="Elong-fact-P_C"/>
    <property type="match status" value="1"/>
</dbReference>
<dbReference type="InterPro" id="IPR012340">
    <property type="entry name" value="NA-bd_OB-fold"/>
</dbReference>
<feature type="domain" description="Elongation factor P C-terminal" evidence="8">
    <location>
        <begin position="130"/>
        <end position="185"/>
    </location>
</feature>
<dbReference type="EMBL" id="MFZH01000006">
    <property type="protein sequence ID" value="OGK19749.1"/>
    <property type="molecule type" value="Genomic_DNA"/>
</dbReference>
<evidence type="ECO:0000256" key="7">
    <source>
        <dbReference type="HAMAP-Rule" id="MF_00141"/>
    </source>
</evidence>
<comment type="function">
    <text evidence="7">Involved in peptide bond synthesis. Stimulates efficient translation and peptide-bond synthesis on native or reconstituted 70S ribosomes in vitro. Probably functions indirectly by altering the affinity of the ribosome for aminoacyl-tRNA, thus increasing their reactivity as acceptors for peptidyl transferase.</text>
</comment>
<evidence type="ECO:0000256" key="1">
    <source>
        <dbReference type="ARBA" id="ARBA00004496"/>
    </source>
</evidence>
<keyword evidence="6 7" id="KW-0648">Protein biosynthesis</keyword>
<comment type="caution">
    <text evidence="10">The sequence shown here is derived from an EMBL/GenBank/DDBJ whole genome shotgun (WGS) entry which is preliminary data.</text>
</comment>
<organism evidence="10 11">
    <name type="scientific">Candidatus Roizmanbacteria bacterium RIFCSPHIGHO2_01_FULL_39_24</name>
    <dbReference type="NCBI Taxonomy" id="1802032"/>
    <lineage>
        <taxon>Bacteria</taxon>
        <taxon>Candidatus Roizmaniibacteriota</taxon>
    </lineage>
</organism>
<evidence type="ECO:0000256" key="6">
    <source>
        <dbReference type="ARBA" id="ARBA00022917"/>
    </source>
</evidence>
<dbReference type="Proteomes" id="UP000176850">
    <property type="component" value="Unassembled WGS sequence"/>
</dbReference>
<dbReference type="SUPFAM" id="SSF50104">
    <property type="entry name" value="Translation proteins SH3-like domain"/>
    <property type="match status" value="1"/>
</dbReference>
<dbReference type="Pfam" id="PF08207">
    <property type="entry name" value="EFP_N"/>
    <property type="match status" value="1"/>
</dbReference>
<dbReference type="SMART" id="SM01185">
    <property type="entry name" value="EFP"/>
    <property type="match status" value="1"/>
</dbReference>
<dbReference type="InterPro" id="IPR020599">
    <property type="entry name" value="Transl_elong_fac_P/YeiP"/>
</dbReference>
<feature type="domain" description="Translation elongation factor P/YeiP central" evidence="9">
    <location>
        <begin position="68"/>
        <end position="122"/>
    </location>
</feature>
<dbReference type="InterPro" id="IPR008991">
    <property type="entry name" value="Translation_prot_SH3-like_sf"/>
</dbReference>
<dbReference type="UniPathway" id="UPA00345"/>
<dbReference type="FunFam" id="2.40.50.140:FF:000004">
    <property type="entry name" value="Elongation factor P"/>
    <property type="match status" value="1"/>
</dbReference>
<evidence type="ECO:0000313" key="10">
    <source>
        <dbReference type="EMBL" id="OGK19749.1"/>
    </source>
</evidence>
<dbReference type="Gene3D" id="2.40.50.140">
    <property type="entry name" value="Nucleic acid-binding proteins"/>
    <property type="match status" value="2"/>
</dbReference>
<dbReference type="InterPro" id="IPR013185">
    <property type="entry name" value="Transl_elong_KOW-like"/>
</dbReference>
<dbReference type="HAMAP" id="MF_00141">
    <property type="entry name" value="EF_P"/>
    <property type="match status" value="1"/>
</dbReference>
<dbReference type="PIRSF" id="PIRSF005901">
    <property type="entry name" value="EF-P"/>
    <property type="match status" value="1"/>
</dbReference>
<evidence type="ECO:0000259" key="8">
    <source>
        <dbReference type="SMART" id="SM00841"/>
    </source>
</evidence>
<dbReference type="InterPro" id="IPR014722">
    <property type="entry name" value="Rib_uL2_dom2"/>
</dbReference>
<dbReference type="GO" id="GO:0005829">
    <property type="term" value="C:cytosol"/>
    <property type="evidence" value="ECO:0007669"/>
    <property type="project" value="UniProtKB-ARBA"/>
</dbReference>
<dbReference type="GO" id="GO:0043043">
    <property type="term" value="P:peptide biosynthetic process"/>
    <property type="evidence" value="ECO:0007669"/>
    <property type="project" value="InterPro"/>
</dbReference>
<sequence length="187" mass="20917">MKVEANILKKGDYVLLNGDVWQVQKTEFNYRGRGAANVSTRIKNVLTGGTIENGTKSNFEYELADIEQVQGQYLYKDNAKLYFMDPITYDQIDIDIKKTGTISDYLKEGDLVYILKFNGTPISIRSLQSVRLKVIEAPDAVKGDTTTAPKKDVVLETGITVKAPIFIKKGDTIVVNPETGEYVERVN</sequence>
<dbReference type="AlphaFoldDB" id="A0A1F7GLG1"/>
<evidence type="ECO:0000259" key="9">
    <source>
        <dbReference type="SMART" id="SM01185"/>
    </source>
</evidence>
<comment type="similarity">
    <text evidence="3 7">Belongs to the elongation factor P family.</text>
</comment>
<keyword evidence="5 7" id="KW-0251">Elongation factor</keyword>
<evidence type="ECO:0000256" key="3">
    <source>
        <dbReference type="ARBA" id="ARBA00009479"/>
    </source>
</evidence>
<dbReference type="SUPFAM" id="SSF50249">
    <property type="entry name" value="Nucleic acid-binding proteins"/>
    <property type="match status" value="2"/>
</dbReference>
<dbReference type="Pfam" id="PF09285">
    <property type="entry name" value="Elong-fact-P_C"/>
    <property type="match status" value="1"/>
</dbReference>
<comment type="pathway">
    <text evidence="2 7">Protein biosynthesis; polypeptide chain elongation.</text>
</comment>
<keyword evidence="4 7" id="KW-0963">Cytoplasm</keyword>
<dbReference type="PANTHER" id="PTHR30053:SF14">
    <property type="entry name" value="TRANSLATION ELONGATION FACTOR KOW-LIKE DOMAIN-CONTAINING PROTEIN"/>
    <property type="match status" value="1"/>
</dbReference>
<evidence type="ECO:0000256" key="2">
    <source>
        <dbReference type="ARBA" id="ARBA00004815"/>
    </source>
</evidence>
<dbReference type="InterPro" id="IPR001059">
    <property type="entry name" value="Transl_elong_P/YeiP_cen"/>
</dbReference>
<dbReference type="GO" id="GO:0003746">
    <property type="term" value="F:translation elongation factor activity"/>
    <property type="evidence" value="ECO:0007669"/>
    <property type="project" value="UniProtKB-UniRule"/>
</dbReference>
<accession>A0A1F7GLG1</accession>
<dbReference type="NCBIfam" id="NF001810">
    <property type="entry name" value="PRK00529.1"/>
    <property type="match status" value="1"/>
</dbReference>
<dbReference type="PANTHER" id="PTHR30053">
    <property type="entry name" value="ELONGATION FACTOR P"/>
    <property type="match status" value="1"/>
</dbReference>
<evidence type="ECO:0000256" key="5">
    <source>
        <dbReference type="ARBA" id="ARBA00022768"/>
    </source>
</evidence>
<reference evidence="10 11" key="1">
    <citation type="journal article" date="2016" name="Nat. Commun.">
        <title>Thousands of microbial genomes shed light on interconnected biogeochemical processes in an aquifer system.</title>
        <authorList>
            <person name="Anantharaman K."/>
            <person name="Brown C.T."/>
            <person name="Hug L.A."/>
            <person name="Sharon I."/>
            <person name="Castelle C.J."/>
            <person name="Probst A.J."/>
            <person name="Thomas B.C."/>
            <person name="Singh A."/>
            <person name="Wilkins M.J."/>
            <person name="Karaoz U."/>
            <person name="Brodie E.L."/>
            <person name="Williams K.H."/>
            <person name="Hubbard S.S."/>
            <person name="Banfield J.F."/>
        </authorList>
    </citation>
    <scope>NUCLEOTIDE SEQUENCE [LARGE SCALE GENOMIC DNA]</scope>
</reference>
<dbReference type="InterPro" id="IPR011768">
    <property type="entry name" value="Transl_elongation_fac_P"/>
</dbReference>
<dbReference type="CDD" id="cd05794">
    <property type="entry name" value="S1_EF-P_repeat_2"/>
    <property type="match status" value="1"/>
</dbReference>
<dbReference type="InterPro" id="IPR015365">
    <property type="entry name" value="Elong-fact-P_C"/>
</dbReference>
<name>A0A1F7GLG1_9BACT</name>
<protein>
    <recommendedName>
        <fullName evidence="7">Elongation factor P</fullName>
        <shortName evidence="7">EF-P</shortName>
    </recommendedName>
</protein>
<gene>
    <name evidence="7" type="primary">efp</name>
    <name evidence="10" type="ORF">A2799_01060</name>
</gene>
<evidence type="ECO:0000313" key="11">
    <source>
        <dbReference type="Proteomes" id="UP000176850"/>
    </source>
</evidence>
<proteinExistence type="inferred from homology"/>
<dbReference type="Gene3D" id="2.30.30.30">
    <property type="match status" value="1"/>
</dbReference>
<comment type="subcellular location">
    <subcellularLocation>
        <location evidence="1 7">Cytoplasm</location>
    </subcellularLocation>
</comment>
<dbReference type="Pfam" id="PF01132">
    <property type="entry name" value="EFP"/>
    <property type="match status" value="1"/>
</dbReference>